<dbReference type="SMART" id="SM00530">
    <property type="entry name" value="HTH_XRE"/>
    <property type="match status" value="1"/>
</dbReference>
<accession>A0ABV4WRM6</accession>
<dbReference type="EMBL" id="JBHFNT010000219">
    <property type="protein sequence ID" value="MFB2837749.1"/>
    <property type="molecule type" value="Genomic_DNA"/>
</dbReference>
<dbReference type="CDD" id="cd00093">
    <property type="entry name" value="HTH_XRE"/>
    <property type="match status" value="1"/>
</dbReference>
<dbReference type="SUPFAM" id="SSF47413">
    <property type="entry name" value="lambda repressor-like DNA-binding domains"/>
    <property type="match status" value="1"/>
</dbReference>
<dbReference type="Gene3D" id="1.10.260.40">
    <property type="entry name" value="lambda repressor-like DNA-binding domains"/>
    <property type="match status" value="1"/>
</dbReference>
<feature type="domain" description="HTH cro/C1-type" evidence="1">
    <location>
        <begin position="9"/>
        <end position="70"/>
    </location>
</feature>
<evidence type="ECO:0000313" key="3">
    <source>
        <dbReference type="Proteomes" id="UP001576780"/>
    </source>
</evidence>
<name>A0ABV4WRM6_9CYAN</name>
<reference evidence="2 3" key="1">
    <citation type="submission" date="2024-09" db="EMBL/GenBank/DDBJ databases">
        <title>Floridaenema gen nov. (Aerosakkonemataceae, Aerosakkonematales ord. nov., Cyanobacteria) from benthic tropical and subtropical fresh waters, with the description of four new species.</title>
        <authorList>
            <person name="Moretto J.A."/>
            <person name="Berthold D.E."/>
            <person name="Lefler F.W."/>
            <person name="Huang I.-S."/>
            <person name="Laughinghouse H. IV."/>
        </authorList>
    </citation>
    <scope>NUCLEOTIDE SEQUENCE [LARGE SCALE GENOMIC DNA]</scope>
    <source>
        <strain evidence="2 3">BLCC-F167</strain>
    </source>
</reference>
<protein>
    <submittedName>
        <fullName evidence="2">Helix-turn-helix domain-containing protein</fullName>
    </submittedName>
</protein>
<keyword evidence="3" id="KW-1185">Reference proteome</keyword>
<gene>
    <name evidence="2" type="ORF">ACE1CA_24880</name>
</gene>
<dbReference type="InterPro" id="IPR010982">
    <property type="entry name" value="Lambda_DNA-bd_dom_sf"/>
</dbReference>
<dbReference type="Pfam" id="PF13560">
    <property type="entry name" value="HTH_31"/>
    <property type="match status" value="1"/>
</dbReference>
<comment type="caution">
    <text evidence="2">The sequence shown here is derived from an EMBL/GenBank/DDBJ whole genome shotgun (WGS) entry which is preliminary data.</text>
</comment>
<dbReference type="Proteomes" id="UP001576780">
    <property type="component" value="Unassembled WGS sequence"/>
</dbReference>
<dbReference type="PROSITE" id="PS50943">
    <property type="entry name" value="HTH_CROC1"/>
    <property type="match status" value="1"/>
</dbReference>
<organism evidence="2 3">
    <name type="scientific">Floridaenema evergladense BLCC-F167</name>
    <dbReference type="NCBI Taxonomy" id="3153639"/>
    <lineage>
        <taxon>Bacteria</taxon>
        <taxon>Bacillati</taxon>
        <taxon>Cyanobacteriota</taxon>
        <taxon>Cyanophyceae</taxon>
        <taxon>Oscillatoriophycideae</taxon>
        <taxon>Aerosakkonematales</taxon>
        <taxon>Aerosakkonemataceae</taxon>
        <taxon>Floridanema</taxon>
        <taxon>Floridanema evergladense</taxon>
    </lineage>
</organism>
<evidence type="ECO:0000313" key="2">
    <source>
        <dbReference type="EMBL" id="MFB2837749.1"/>
    </source>
</evidence>
<dbReference type="RefSeq" id="WP_413280088.1">
    <property type="nucleotide sequence ID" value="NZ_JBHFNT010000219.1"/>
</dbReference>
<proteinExistence type="predicted"/>
<dbReference type="InterPro" id="IPR001387">
    <property type="entry name" value="Cro/C1-type_HTH"/>
</dbReference>
<sequence>MAFSLGQRLRATRELLGMTQEQVIEQLEIHYNISMSQQTLSTIENGKRKVDAERELPAFAGIYGKTIDYFYESLQLPTALPSAPIPKRKSVVTIDLEALTDRDKLELAAELIHNVLQET</sequence>
<evidence type="ECO:0000259" key="1">
    <source>
        <dbReference type="PROSITE" id="PS50943"/>
    </source>
</evidence>